<name>A0A5P9JVL0_9HYPH</name>
<proteinExistence type="predicted"/>
<dbReference type="EMBL" id="CP045423">
    <property type="protein sequence ID" value="QFU15808.1"/>
    <property type="molecule type" value="Genomic_DNA"/>
</dbReference>
<protein>
    <submittedName>
        <fullName evidence="1">Uncharacterized protein</fullName>
    </submittedName>
</protein>
<keyword evidence="2" id="KW-1185">Reference proteome</keyword>
<evidence type="ECO:0000313" key="1">
    <source>
        <dbReference type="EMBL" id="QFU15808.1"/>
    </source>
</evidence>
<dbReference type="RefSeq" id="WP_152585453.1">
    <property type="nucleotide sequence ID" value="NZ_CP045423.1"/>
</dbReference>
<sequence length="94" mass="10251">MLPQLQYFHFGDNGLYYGNYGGLDYSAGVEDGTAQVPADPPPVDAYDQLFYEHDLALQQASSPAERLEAHIEVVEGVYGLFSQANGASAADWHI</sequence>
<accession>A0A5P9JVL0</accession>
<gene>
    <name evidence="1" type="ORF">GDR74_05990</name>
</gene>
<reference evidence="1 2" key="1">
    <citation type="submission" date="2019-10" db="EMBL/GenBank/DDBJ databases">
        <title>Isolation, Identification of Microvirga thermotolerans HR1, a novel thermophilic bacterium and Comparative Genomics of the genus Microvirga.</title>
        <authorList>
            <person name="Li J."/>
            <person name="Zhang W."/>
            <person name="Lin M."/>
            <person name="Wang J."/>
        </authorList>
    </citation>
    <scope>NUCLEOTIDE SEQUENCE [LARGE SCALE GENOMIC DNA]</scope>
    <source>
        <strain evidence="1 2">HR1</strain>
    </source>
</reference>
<dbReference type="Proteomes" id="UP000325614">
    <property type="component" value="Chromosome"/>
</dbReference>
<organism evidence="1 2">
    <name type="scientific">Microvirga thermotolerans</name>
    <dbReference type="NCBI Taxonomy" id="2651334"/>
    <lineage>
        <taxon>Bacteria</taxon>
        <taxon>Pseudomonadati</taxon>
        <taxon>Pseudomonadota</taxon>
        <taxon>Alphaproteobacteria</taxon>
        <taxon>Hyphomicrobiales</taxon>
        <taxon>Methylobacteriaceae</taxon>
        <taxon>Microvirga</taxon>
    </lineage>
</organism>
<dbReference type="KEGG" id="mico:GDR74_05990"/>
<evidence type="ECO:0000313" key="2">
    <source>
        <dbReference type="Proteomes" id="UP000325614"/>
    </source>
</evidence>
<dbReference type="AlphaFoldDB" id="A0A5P9JVL0"/>